<accession>A0AA41PYT4</accession>
<proteinExistence type="predicted"/>
<organism evidence="3 4">
    <name type="scientific">Yinghuangia soli</name>
    <dbReference type="NCBI Taxonomy" id="2908204"/>
    <lineage>
        <taxon>Bacteria</taxon>
        <taxon>Bacillati</taxon>
        <taxon>Actinomycetota</taxon>
        <taxon>Actinomycetes</taxon>
        <taxon>Kitasatosporales</taxon>
        <taxon>Streptomycetaceae</taxon>
        <taxon>Yinghuangia</taxon>
    </lineage>
</organism>
<dbReference type="PROSITE" id="PS51257">
    <property type="entry name" value="PROKAR_LIPOPROTEIN"/>
    <property type="match status" value="1"/>
</dbReference>
<evidence type="ECO:0008006" key="5">
    <source>
        <dbReference type="Google" id="ProtNLM"/>
    </source>
</evidence>
<feature type="compositionally biased region" description="Polar residues" evidence="1">
    <location>
        <begin position="85"/>
        <end position="94"/>
    </location>
</feature>
<keyword evidence="2" id="KW-0732">Signal</keyword>
<feature type="compositionally biased region" description="Gly residues" evidence="1">
    <location>
        <begin position="50"/>
        <end position="64"/>
    </location>
</feature>
<feature type="signal peptide" evidence="2">
    <location>
        <begin position="1"/>
        <end position="24"/>
    </location>
</feature>
<feature type="region of interest" description="Disordered" evidence="1">
    <location>
        <begin position="23"/>
        <end position="69"/>
    </location>
</feature>
<evidence type="ECO:0000313" key="3">
    <source>
        <dbReference type="EMBL" id="MCF2526962.1"/>
    </source>
</evidence>
<protein>
    <recommendedName>
        <fullName evidence="5">Lipoprotein</fullName>
    </recommendedName>
</protein>
<dbReference type="Proteomes" id="UP001165378">
    <property type="component" value="Unassembled WGS sequence"/>
</dbReference>
<dbReference type="RefSeq" id="WP_235051116.1">
    <property type="nucleotide sequence ID" value="NZ_JAKFHA010000003.1"/>
</dbReference>
<name>A0AA41PYT4_9ACTN</name>
<feature type="region of interest" description="Disordered" evidence="1">
    <location>
        <begin position="79"/>
        <end position="98"/>
    </location>
</feature>
<feature type="chain" id="PRO_5041450262" description="Lipoprotein" evidence="2">
    <location>
        <begin position="25"/>
        <end position="259"/>
    </location>
</feature>
<evidence type="ECO:0000256" key="2">
    <source>
        <dbReference type="SAM" id="SignalP"/>
    </source>
</evidence>
<gene>
    <name evidence="3" type="ORF">LZ495_06990</name>
</gene>
<keyword evidence="4" id="KW-1185">Reference proteome</keyword>
<reference evidence="3" key="1">
    <citation type="submission" date="2022-01" db="EMBL/GenBank/DDBJ databases">
        <title>Genome-Based Taxonomic Classification of the Phylum Actinobacteria.</title>
        <authorList>
            <person name="Gao Y."/>
        </authorList>
    </citation>
    <scope>NUCLEOTIDE SEQUENCE</scope>
    <source>
        <strain evidence="3">KLBMP 8922</strain>
    </source>
</reference>
<comment type="caution">
    <text evidence="3">The sequence shown here is derived from an EMBL/GenBank/DDBJ whole genome shotgun (WGS) entry which is preliminary data.</text>
</comment>
<dbReference type="EMBL" id="JAKFHA010000003">
    <property type="protein sequence ID" value="MCF2526962.1"/>
    <property type="molecule type" value="Genomic_DNA"/>
</dbReference>
<evidence type="ECO:0000256" key="1">
    <source>
        <dbReference type="SAM" id="MobiDB-lite"/>
    </source>
</evidence>
<evidence type="ECO:0000313" key="4">
    <source>
        <dbReference type="Proteomes" id="UP001165378"/>
    </source>
</evidence>
<dbReference type="AlphaFoldDB" id="A0AA41PYT4"/>
<sequence>MRFRARFATAAVIPALLAATAACGGSEDGQDGKDRGAQAPGSISTAGAPSGTGPGNGSPAGGNSGIADSTRNHKIVVPDAIEPYTKSSTGSTPGQKEAEGLGVANAQTVSGVYNAPGTDPAKVGGTRLTFDGFYGEIADPAKALDGYLAGIANKGLKGDAKTPGVEVQPVGTAKTVKPAGFDGALMKCQDMKVVRTPGAEMPKDVAEFQFPVCAWADYSTLGGARVVGLAQMRTGGDGVSQDEVAALTAKLYKAARQKA</sequence>